<gene>
    <name evidence="3" type="ORF">PBAH0796_LOCUS21443</name>
</gene>
<dbReference type="PROSITE" id="PS50088">
    <property type="entry name" value="ANK_REPEAT"/>
    <property type="match status" value="1"/>
</dbReference>
<dbReference type="InterPro" id="IPR036770">
    <property type="entry name" value="Ankyrin_rpt-contain_sf"/>
</dbReference>
<name>A0A7S0AVD1_9DINO</name>
<feature type="domain" description="DUF4116" evidence="2">
    <location>
        <begin position="363"/>
        <end position="401"/>
    </location>
</feature>
<evidence type="ECO:0000259" key="2">
    <source>
        <dbReference type="Pfam" id="PF13475"/>
    </source>
</evidence>
<sequence length="548" mass="59792">MKAETVDGEALLQFKADDFARFGISYRMAIQLMSQLRSPELQRKEFPKQFCDSPDAPSNFLALLRRTPLEERRSKHIEELDGSTFRSFLLDIPNSSPLFSSKAVMLEVLSTVEWNISHRFGDKLKADYEFMVAADRGCPCSVESGYMHLASDALRSDRNFVFEVLKTHPKGIKDAAPEMWLDDEIAMAALTGAPRALQFAPDSVKADKQLVLAAVKKDGFAVKHAAEALREDREVMLAAIKQQASMLEYANADLRNDVELVLMACDQQLGLDNMASWSWFQYAGDVVKQDRGMVLRAVSHSGLAISPKLYHGDKEVVLAALGATNDNPGIGHVDPNLLQTDREILLRALEWCSRSGGTFASLQDGSLLRDITPELREDREIVLAILSSSHQALQFAPPRFQGEIAFKIAAKLGEWALPEVFQKIPKQKCTELCKAAFAGDLATLRAQLAAGEDPQKPVHSEGPMALHFAAAGGSAECVAALLGAGASADDTFVVVEYGREECGPRAGQTYEISRKTYTAKDVAASPEALQALSGTPHDGSCNAACSVE</sequence>
<feature type="repeat" description="ANK" evidence="1">
    <location>
        <begin position="461"/>
        <end position="489"/>
    </location>
</feature>
<dbReference type="AlphaFoldDB" id="A0A7S0AVD1"/>
<dbReference type="PROSITE" id="PS50297">
    <property type="entry name" value="ANK_REP_REGION"/>
    <property type="match status" value="1"/>
</dbReference>
<dbReference type="SUPFAM" id="SSF48403">
    <property type="entry name" value="Ankyrin repeat"/>
    <property type="match status" value="1"/>
</dbReference>
<dbReference type="Gene3D" id="1.25.40.20">
    <property type="entry name" value="Ankyrin repeat-containing domain"/>
    <property type="match status" value="1"/>
</dbReference>
<dbReference type="EMBL" id="HBEG01035074">
    <property type="protein sequence ID" value="CAD8373602.1"/>
    <property type="molecule type" value="Transcribed_RNA"/>
</dbReference>
<dbReference type="Pfam" id="PF13475">
    <property type="entry name" value="DUF4116"/>
    <property type="match status" value="3"/>
</dbReference>
<feature type="domain" description="DUF4116" evidence="2">
    <location>
        <begin position="182"/>
        <end position="230"/>
    </location>
</feature>
<keyword evidence="1" id="KW-0040">ANK repeat</keyword>
<feature type="domain" description="DUF4116" evidence="2">
    <location>
        <begin position="232"/>
        <end position="267"/>
    </location>
</feature>
<evidence type="ECO:0000256" key="1">
    <source>
        <dbReference type="PROSITE-ProRule" id="PRU00023"/>
    </source>
</evidence>
<dbReference type="InterPro" id="IPR002110">
    <property type="entry name" value="Ankyrin_rpt"/>
</dbReference>
<evidence type="ECO:0000313" key="3">
    <source>
        <dbReference type="EMBL" id="CAD8373602.1"/>
    </source>
</evidence>
<dbReference type="InterPro" id="IPR025197">
    <property type="entry name" value="DUF4116"/>
</dbReference>
<organism evidence="3">
    <name type="scientific">Pyrodinium bahamense</name>
    <dbReference type="NCBI Taxonomy" id="73915"/>
    <lineage>
        <taxon>Eukaryota</taxon>
        <taxon>Sar</taxon>
        <taxon>Alveolata</taxon>
        <taxon>Dinophyceae</taxon>
        <taxon>Gonyaulacales</taxon>
        <taxon>Pyrocystaceae</taxon>
        <taxon>Pyrodinium</taxon>
    </lineage>
</organism>
<accession>A0A7S0AVD1</accession>
<reference evidence="3" key="1">
    <citation type="submission" date="2021-01" db="EMBL/GenBank/DDBJ databases">
        <authorList>
            <person name="Corre E."/>
            <person name="Pelletier E."/>
            <person name="Niang G."/>
            <person name="Scheremetjew M."/>
            <person name="Finn R."/>
            <person name="Kale V."/>
            <person name="Holt S."/>
            <person name="Cochrane G."/>
            <person name="Meng A."/>
            <person name="Brown T."/>
            <person name="Cohen L."/>
        </authorList>
    </citation>
    <scope>NUCLEOTIDE SEQUENCE</scope>
    <source>
        <strain evidence="3">Pbaha01</strain>
    </source>
</reference>
<protein>
    <recommendedName>
        <fullName evidence="2">DUF4116 domain-containing protein</fullName>
    </recommendedName>
</protein>
<proteinExistence type="predicted"/>